<reference evidence="5 6" key="1">
    <citation type="submission" date="2020-07" db="EMBL/GenBank/DDBJ databases">
        <title>Genomic Encyclopedia of Type Strains, Phase IV (KMG-V): Genome sequencing to study the core and pangenomes of soil and plant-associated prokaryotes.</title>
        <authorList>
            <person name="Whitman W."/>
        </authorList>
    </citation>
    <scope>NUCLEOTIDE SEQUENCE [LARGE SCALE GENOMIC DNA]</scope>
    <source>
        <strain evidence="5 6">SAS40</strain>
    </source>
</reference>
<dbReference type="InterPro" id="IPR000524">
    <property type="entry name" value="Tscrpt_reg_HTH_GntR"/>
</dbReference>
<keyword evidence="6" id="KW-1185">Reference proteome</keyword>
<dbReference type="PROSITE" id="PS50949">
    <property type="entry name" value="HTH_GNTR"/>
    <property type="match status" value="1"/>
</dbReference>
<evidence type="ECO:0000313" key="5">
    <source>
        <dbReference type="EMBL" id="NYE81060.1"/>
    </source>
</evidence>
<organism evidence="5 6">
    <name type="scientific">Pigmentiphaga litoralis</name>
    <dbReference type="NCBI Taxonomy" id="516702"/>
    <lineage>
        <taxon>Bacteria</taxon>
        <taxon>Pseudomonadati</taxon>
        <taxon>Pseudomonadota</taxon>
        <taxon>Betaproteobacteria</taxon>
        <taxon>Burkholderiales</taxon>
        <taxon>Alcaligenaceae</taxon>
        <taxon>Pigmentiphaga</taxon>
    </lineage>
</organism>
<accession>A0A7Y9LLB7</accession>
<dbReference type="PANTHER" id="PTHR44846">
    <property type="entry name" value="MANNOSYL-D-GLYCERATE TRANSPORT/METABOLISM SYSTEM REPRESSOR MNGR-RELATED"/>
    <property type="match status" value="1"/>
</dbReference>
<protein>
    <submittedName>
        <fullName evidence="5">DNA-binding GntR family transcriptional regulator</fullName>
    </submittedName>
</protein>
<dbReference type="GO" id="GO:0003677">
    <property type="term" value="F:DNA binding"/>
    <property type="evidence" value="ECO:0007669"/>
    <property type="project" value="UniProtKB-KW"/>
</dbReference>
<keyword evidence="3" id="KW-0804">Transcription</keyword>
<comment type="caution">
    <text evidence="5">The sequence shown here is derived from an EMBL/GenBank/DDBJ whole genome shotgun (WGS) entry which is preliminary data.</text>
</comment>
<evidence type="ECO:0000256" key="2">
    <source>
        <dbReference type="ARBA" id="ARBA00023125"/>
    </source>
</evidence>
<dbReference type="Pfam" id="PF00392">
    <property type="entry name" value="GntR"/>
    <property type="match status" value="1"/>
</dbReference>
<dbReference type="CDD" id="cd07377">
    <property type="entry name" value="WHTH_GntR"/>
    <property type="match status" value="1"/>
</dbReference>
<dbReference type="Gene3D" id="3.40.1410.10">
    <property type="entry name" value="Chorismate lyase-like"/>
    <property type="match status" value="1"/>
</dbReference>
<dbReference type="SMART" id="SM00345">
    <property type="entry name" value="HTH_GNTR"/>
    <property type="match status" value="1"/>
</dbReference>
<evidence type="ECO:0000259" key="4">
    <source>
        <dbReference type="PROSITE" id="PS50949"/>
    </source>
</evidence>
<dbReference type="EMBL" id="JACBYR010000001">
    <property type="protein sequence ID" value="NYE81060.1"/>
    <property type="molecule type" value="Genomic_DNA"/>
</dbReference>
<dbReference type="GO" id="GO:0003700">
    <property type="term" value="F:DNA-binding transcription factor activity"/>
    <property type="evidence" value="ECO:0007669"/>
    <property type="project" value="InterPro"/>
</dbReference>
<keyword evidence="1" id="KW-0805">Transcription regulation</keyword>
<feature type="domain" description="HTH gntR-type" evidence="4">
    <location>
        <begin position="20"/>
        <end position="88"/>
    </location>
</feature>
<evidence type="ECO:0000313" key="6">
    <source>
        <dbReference type="Proteomes" id="UP000542125"/>
    </source>
</evidence>
<evidence type="ECO:0000256" key="3">
    <source>
        <dbReference type="ARBA" id="ARBA00023163"/>
    </source>
</evidence>
<dbReference type="InterPro" id="IPR011663">
    <property type="entry name" value="UTRA"/>
</dbReference>
<dbReference type="InterPro" id="IPR050679">
    <property type="entry name" value="Bact_HTH_transcr_reg"/>
</dbReference>
<dbReference type="RefSeq" id="WP_179582716.1">
    <property type="nucleotide sequence ID" value="NZ_JACBYR010000001.1"/>
</dbReference>
<dbReference type="PANTHER" id="PTHR44846:SF1">
    <property type="entry name" value="MANNOSYL-D-GLYCERATE TRANSPORT_METABOLISM SYSTEM REPRESSOR MNGR-RELATED"/>
    <property type="match status" value="1"/>
</dbReference>
<name>A0A7Y9LLB7_9BURK</name>
<dbReference type="Gene3D" id="1.10.10.10">
    <property type="entry name" value="Winged helix-like DNA-binding domain superfamily/Winged helix DNA-binding domain"/>
    <property type="match status" value="1"/>
</dbReference>
<dbReference type="Proteomes" id="UP000542125">
    <property type="component" value="Unassembled WGS sequence"/>
</dbReference>
<dbReference type="SUPFAM" id="SSF46785">
    <property type="entry name" value="Winged helix' DNA-binding domain"/>
    <property type="match status" value="1"/>
</dbReference>
<dbReference type="InterPro" id="IPR028978">
    <property type="entry name" value="Chorismate_lyase_/UTRA_dom_sf"/>
</dbReference>
<evidence type="ECO:0000256" key="1">
    <source>
        <dbReference type="ARBA" id="ARBA00023015"/>
    </source>
</evidence>
<proteinExistence type="predicted"/>
<dbReference type="Pfam" id="PF07702">
    <property type="entry name" value="UTRA"/>
    <property type="match status" value="1"/>
</dbReference>
<gene>
    <name evidence="5" type="ORF">FHW18_000331</name>
</gene>
<dbReference type="InterPro" id="IPR036388">
    <property type="entry name" value="WH-like_DNA-bd_sf"/>
</dbReference>
<dbReference type="SUPFAM" id="SSF64288">
    <property type="entry name" value="Chorismate lyase-like"/>
    <property type="match status" value="1"/>
</dbReference>
<sequence>MTSAPNWLAGRLKNDAGSGLPKYLQLRKAISDAIADTTLTEAEKLPAEEVLVKMSGFSLGTVQRALSVLVDDGLLTRKQGSGTFVADKEAPMRAPFYHCKFLDETSGEILPIYSRILGRTVVTDSGAWSDHLRGDEHVCIERIFSINNEFDVYTRAYIVRGVFPLLDDSPLDTLSGINIKELLEREYRRPATRFSEKLSVSVFPPAVCKLLKLPKGSAGATLDISAFDRRGEAVYFQSLSIPPNPRKLVVS</sequence>
<keyword evidence="2 5" id="KW-0238">DNA-binding</keyword>
<dbReference type="AlphaFoldDB" id="A0A7Y9LLB7"/>
<dbReference type="GO" id="GO:0045892">
    <property type="term" value="P:negative regulation of DNA-templated transcription"/>
    <property type="evidence" value="ECO:0007669"/>
    <property type="project" value="TreeGrafter"/>
</dbReference>
<dbReference type="InterPro" id="IPR036390">
    <property type="entry name" value="WH_DNA-bd_sf"/>
</dbReference>